<evidence type="ECO:0000313" key="2">
    <source>
        <dbReference type="EMBL" id="KPI92340.1"/>
    </source>
</evidence>
<sequence>MSIGRSAGPAGFGGNSARCRVVQSGVTHLPGRLERPEFECRPPCSRPAAETKSQSMLVVRGTVE</sequence>
<dbReference type="AlphaFoldDB" id="A0A194PMJ8"/>
<gene>
    <name evidence="2" type="ORF">RR46_13561</name>
</gene>
<dbReference type="EMBL" id="KQ459604">
    <property type="protein sequence ID" value="KPI92340.1"/>
    <property type="molecule type" value="Genomic_DNA"/>
</dbReference>
<evidence type="ECO:0000313" key="3">
    <source>
        <dbReference type="Proteomes" id="UP000053268"/>
    </source>
</evidence>
<name>A0A194PMJ8_PAPXU</name>
<proteinExistence type="predicted"/>
<evidence type="ECO:0000256" key="1">
    <source>
        <dbReference type="SAM" id="MobiDB-lite"/>
    </source>
</evidence>
<reference evidence="2 3" key="1">
    <citation type="journal article" date="2015" name="Nat. Commun.">
        <title>Outbred genome sequencing and CRISPR/Cas9 gene editing in butterflies.</title>
        <authorList>
            <person name="Li X."/>
            <person name="Fan D."/>
            <person name="Zhang W."/>
            <person name="Liu G."/>
            <person name="Zhang L."/>
            <person name="Zhao L."/>
            <person name="Fang X."/>
            <person name="Chen L."/>
            <person name="Dong Y."/>
            <person name="Chen Y."/>
            <person name="Ding Y."/>
            <person name="Zhao R."/>
            <person name="Feng M."/>
            <person name="Zhu Y."/>
            <person name="Feng Y."/>
            <person name="Jiang X."/>
            <person name="Zhu D."/>
            <person name="Xiang H."/>
            <person name="Feng X."/>
            <person name="Li S."/>
            <person name="Wang J."/>
            <person name="Zhang G."/>
            <person name="Kronforst M.R."/>
            <person name="Wang W."/>
        </authorList>
    </citation>
    <scope>NUCLEOTIDE SEQUENCE [LARGE SCALE GENOMIC DNA]</scope>
    <source>
        <strain evidence="2">Ya'a_city_454_Px</strain>
        <tissue evidence="2">Whole body</tissue>
    </source>
</reference>
<organism evidence="2 3">
    <name type="scientific">Papilio xuthus</name>
    <name type="common">Asian swallowtail butterfly</name>
    <dbReference type="NCBI Taxonomy" id="66420"/>
    <lineage>
        <taxon>Eukaryota</taxon>
        <taxon>Metazoa</taxon>
        <taxon>Ecdysozoa</taxon>
        <taxon>Arthropoda</taxon>
        <taxon>Hexapoda</taxon>
        <taxon>Insecta</taxon>
        <taxon>Pterygota</taxon>
        <taxon>Neoptera</taxon>
        <taxon>Endopterygota</taxon>
        <taxon>Lepidoptera</taxon>
        <taxon>Glossata</taxon>
        <taxon>Ditrysia</taxon>
        <taxon>Papilionoidea</taxon>
        <taxon>Papilionidae</taxon>
        <taxon>Papilioninae</taxon>
        <taxon>Papilio</taxon>
    </lineage>
</organism>
<dbReference type="Proteomes" id="UP000053268">
    <property type="component" value="Unassembled WGS sequence"/>
</dbReference>
<accession>A0A194PMJ8</accession>
<keyword evidence="3" id="KW-1185">Reference proteome</keyword>
<feature type="region of interest" description="Disordered" evidence="1">
    <location>
        <begin position="35"/>
        <end position="64"/>
    </location>
</feature>
<protein>
    <submittedName>
        <fullName evidence="2">Uncharacterized protein</fullName>
    </submittedName>
</protein>